<reference evidence="3" key="1">
    <citation type="submission" date="2016-11" db="UniProtKB">
        <authorList>
            <consortium name="WormBaseParasite"/>
        </authorList>
    </citation>
    <scope>IDENTIFICATION</scope>
</reference>
<evidence type="ECO:0000313" key="3">
    <source>
        <dbReference type="WBParaSite" id="Csp11.Scaffold629.g14820.t1"/>
    </source>
</evidence>
<dbReference type="AlphaFoldDB" id="A0A1I7U4Q0"/>
<organism evidence="2 3">
    <name type="scientific">Caenorhabditis tropicalis</name>
    <dbReference type="NCBI Taxonomy" id="1561998"/>
    <lineage>
        <taxon>Eukaryota</taxon>
        <taxon>Metazoa</taxon>
        <taxon>Ecdysozoa</taxon>
        <taxon>Nematoda</taxon>
        <taxon>Chromadorea</taxon>
        <taxon>Rhabditida</taxon>
        <taxon>Rhabditina</taxon>
        <taxon>Rhabditomorpha</taxon>
        <taxon>Rhabditoidea</taxon>
        <taxon>Rhabditidae</taxon>
        <taxon>Peloderinae</taxon>
        <taxon>Caenorhabditis</taxon>
    </lineage>
</organism>
<dbReference type="Gene3D" id="3.40.50.1820">
    <property type="entry name" value="alpha/beta hydrolase"/>
    <property type="match status" value="1"/>
</dbReference>
<keyword evidence="2" id="KW-1185">Reference proteome</keyword>
<dbReference type="WBParaSite" id="Csp11.Scaffold629.g14820.t1">
    <property type="protein sequence ID" value="Csp11.Scaffold629.g14820.t1"/>
    <property type="gene ID" value="Csp11.Scaffold629.g14820"/>
</dbReference>
<dbReference type="eggNOG" id="KOG1516">
    <property type="taxonomic scope" value="Eukaryota"/>
</dbReference>
<dbReference type="Pfam" id="PF00135">
    <property type="entry name" value="COesterase"/>
    <property type="match status" value="1"/>
</dbReference>
<protein>
    <submittedName>
        <fullName evidence="3">COesterase domain-containing protein</fullName>
    </submittedName>
</protein>
<dbReference type="InterPro" id="IPR002018">
    <property type="entry name" value="CarbesteraseB"/>
</dbReference>
<accession>A0A1I7U4Q0</accession>
<name>A0A1I7U4Q0_9PELO</name>
<dbReference type="Proteomes" id="UP000095282">
    <property type="component" value="Unplaced"/>
</dbReference>
<evidence type="ECO:0000313" key="2">
    <source>
        <dbReference type="Proteomes" id="UP000095282"/>
    </source>
</evidence>
<dbReference type="SUPFAM" id="SSF53474">
    <property type="entry name" value="alpha/beta-Hydrolases"/>
    <property type="match status" value="1"/>
</dbReference>
<dbReference type="InterPro" id="IPR029058">
    <property type="entry name" value="AB_hydrolase_fold"/>
</dbReference>
<dbReference type="STRING" id="1561998.A0A1I7U4Q0"/>
<dbReference type="PANTHER" id="PTHR11559">
    <property type="entry name" value="CARBOXYLESTERASE"/>
    <property type="match status" value="1"/>
</dbReference>
<feature type="domain" description="Carboxylesterase type B" evidence="1">
    <location>
        <begin position="1"/>
        <end position="243"/>
    </location>
</feature>
<sequence>MRQVPAKKLLETQTQIFRFEEPSIADFAIDGKLLKDNPRRLLEAGNFPKKPLLIGTVPYEVRFTQYLRKDGVLDEKELLEICELIGFGVYEHPYAFVEKCFEFYMDNDTSDFIVDDYIIHVPTANLAAHHATEHPVYLYSYSYSGLGPGFTNYIPGAFSPIHSEDFAYIFGVHRTSNFTEKDLQIERIFTGMLTDFVNFGEPKGDDWTRLNPEIMNYFDIDFGEKLEMPGMKYEFYKRQREFWNVISRE</sequence>
<evidence type="ECO:0000259" key="1">
    <source>
        <dbReference type="Pfam" id="PF00135"/>
    </source>
</evidence>
<proteinExistence type="predicted"/>
<dbReference type="InterPro" id="IPR050309">
    <property type="entry name" value="Type-B_Carboxylest/Lipase"/>
</dbReference>